<dbReference type="EMBL" id="UINC01210341">
    <property type="protein sequence ID" value="SVE33764.1"/>
    <property type="molecule type" value="Genomic_DNA"/>
</dbReference>
<evidence type="ECO:0000259" key="1">
    <source>
        <dbReference type="Pfam" id="PF01370"/>
    </source>
</evidence>
<accession>A0A383CNS6</accession>
<name>A0A383CNS6_9ZZZZ</name>
<dbReference type="PANTHER" id="PTHR43238:SF1">
    <property type="entry name" value="GDP-L-FUCOSE SYNTHASE"/>
    <property type="match status" value="1"/>
</dbReference>
<dbReference type="AlphaFoldDB" id="A0A383CNS6"/>
<dbReference type="InterPro" id="IPR001509">
    <property type="entry name" value="Epimerase_deHydtase"/>
</dbReference>
<dbReference type="Gene3D" id="3.40.50.720">
    <property type="entry name" value="NAD(P)-binding Rossmann-like Domain"/>
    <property type="match status" value="1"/>
</dbReference>
<proteinExistence type="predicted"/>
<sequence length="193" mass="21735">MNILLTGASGFLGHHVVNLLEQENLKPSKANGLYTPPSSQVNCLKYEELYYYCHANRINCIIHLAAECGGIGINQRKPADFFLNNAQMSLNALKVSHELNLKKLITVGTVCSYPKHTPVPFKEEDLWNGYPEETNAPYGLAKKNLLVGVQAFAQQYNSNFIHLIPVNMYGEYDHFSLEDSHVIPAMLRKFHEA</sequence>
<feature type="domain" description="NAD-dependent epimerase/dehydratase" evidence="1">
    <location>
        <begin position="3"/>
        <end position="192"/>
    </location>
</feature>
<dbReference type="PANTHER" id="PTHR43238">
    <property type="entry name" value="GDP-L-FUCOSE SYNTHASE"/>
    <property type="match status" value="1"/>
</dbReference>
<gene>
    <name evidence="2" type="ORF">METZ01_LOCUS486618</name>
</gene>
<feature type="non-terminal residue" evidence="2">
    <location>
        <position position="193"/>
    </location>
</feature>
<protein>
    <recommendedName>
        <fullName evidence="1">NAD-dependent epimerase/dehydratase domain-containing protein</fullName>
    </recommendedName>
</protein>
<dbReference type="InterPro" id="IPR036291">
    <property type="entry name" value="NAD(P)-bd_dom_sf"/>
</dbReference>
<evidence type="ECO:0000313" key="2">
    <source>
        <dbReference type="EMBL" id="SVE33764.1"/>
    </source>
</evidence>
<organism evidence="2">
    <name type="scientific">marine metagenome</name>
    <dbReference type="NCBI Taxonomy" id="408172"/>
    <lineage>
        <taxon>unclassified sequences</taxon>
        <taxon>metagenomes</taxon>
        <taxon>ecological metagenomes</taxon>
    </lineage>
</organism>
<dbReference type="GO" id="GO:0050577">
    <property type="term" value="F:GDP-L-fucose synthase activity"/>
    <property type="evidence" value="ECO:0007669"/>
    <property type="project" value="TreeGrafter"/>
</dbReference>
<dbReference type="SUPFAM" id="SSF51735">
    <property type="entry name" value="NAD(P)-binding Rossmann-fold domains"/>
    <property type="match status" value="1"/>
</dbReference>
<dbReference type="Pfam" id="PF01370">
    <property type="entry name" value="Epimerase"/>
    <property type="match status" value="1"/>
</dbReference>
<dbReference type="Gene3D" id="3.90.25.10">
    <property type="entry name" value="UDP-galactose 4-epimerase, domain 1"/>
    <property type="match status" value="1"/>
</dbReference>
<reference evidence="2" key="1">
    <citation type="submission" date="2018-05" db="EMBL/GenBank/DDBJ databases">
        <authorList>
            <person name="Lanie J.A."/>
            <person name="Ng W.-L."/>
            <person name="Kazmierczak K.M."/>
            <person name="Andrzejewski T.M."/>
            <person name="Davidsen T.M."/>
            <person name="Wayne K.J."/>
            <person name="Tettelin H."/>
            <person name="Glass J.I."/>
            <person name="Rusch D."/>
            <person name="Podicherti R."/>
            <person name="Tsui H.-C.T."/>
            <person name="Winkler M.E."/>
        </authorList>
    </citation>
    <scope>NUCLEOTIDE SEQUENCE</scope>
</reference>